<keyword evidence="1" id="KW-0812">Transmembrane</keyword>
<keyword evidence="1" id="KW-1133">Transmembrane helix</keyword>
<accession>A0ABW1YFF7</accession>
<evidence type="ECO:0000313" key="3">
    <source>
        <dbReference type="Proteomes" id="UP001596297"/>
    </source>
</evidence>
<keyword evidence="1" id="KW-0472">Membrane</keyword>
<reference evidence="3" key="1">
    <citation type="journal article" date="2019" name="Int. J. Syst. Evol. Microbiol.">
        <title>The Global Catalogue of Microorganisms (GCM) 10K type strain sequencing project: providing services to taxonomists for standard genome sequencing and annotation.</title>
        <authorList>
            <consortium name="The Broad Institute Genomics Platform"/>
            <consortium name="The Broad Institute Genome Sequencing Center for Infectious Disease"/>
            <person name="Wu L."/>
            <person name="Ma J."/>
        </authorList>
    </citation>
    <scope>NUCLEOTIDE SEQUENCE [LARGE SCALE GENOMIC DNA]</scope>
    <source>
        <strain evidence="3">CGMCC 1.15772</strain>
    </source>
</reference>
<evidence type="ECO:0000256" key="1">
    <source>
        <dbReference type="SAM" id="Phobius"/>
    </source>
</evidence>
<sequence length="199" mass="20804">MSAPAPAPSALPAKPLYSGPAGMVWSDGLKLYNLTAEGVRVQAVMPGGPHNQPSPVEMEAVQNAAQNAYGPLKPWMASVLAALVLLGLSLLNVPLWLTLLLGLAFTAGLIALPVSRQYAAFKSLFEKREEVTILLSDTPTNAVSNLVDIGPDTPAQKLDASRQPVAVVVRGLPVAERVKLAGAVTRQLAMGALAARRGK</sequence>
<proteinExistence type="predicted"/>
<dbReference type="RefSeq" id="WP_380082936.1">
    <property type="nucleotide sequence ID" value="NZ_JBHSWD010000001.1"/>
</dbReference>
<dbReference type="Proteomes" id="UP001596297">
    <property type="component" value="Unassembled WGS sequence"/>
</dbReference>
<feature type="transmembrane region" description="Helical" evidence="1">
    <location>
        <begin position="96"/>
        <end position="114"/>
    </location>
</feature>
<organism evidence="2 3">
    <name type="scientific">Deinococcus lacus</name>
    <dbReference type="NCBI Taxonomy" id="392561"/>
    <lineage>
        <taxon>Bacteria</taxon>
        <taxon>Thermotogati</taxon>
        <taxon>Deinococcota</taxon>
        <taxon>Deinococci</taxon>
        <taxon>Deinococcales</taxon>
        <taxon>Deinococcaceae</taxon>
        <taxon>Deinococcus</taxon>
    </lineage>
</organism>
<evidence type="ECO:0000313" key="2">
    <source>
        <dbReference type="EMBL" id="MFC6591920.1"/>
    </source>
</evidence>
<name>A0ABW1YFF7_9DEIO</name>
<gene>
    <name evidence="2" type="ORF">ACFP81_07810</name>
</gene>
<protein>
    <submittedName>
        <fullName evidence="2">Uncharacterized protein</fullName>
    </submittedName>
</protein>
<dbReference type="EMBL" id="JBHSWD010000001">
    <property type="protein sequence ID" value="MFC6591920.1"/>
    <property type="molecule type" value="Genomic_DNA"/>
</dbReference>
<comment type="caution">
    <text evidence="2">The sequence shown here is derived from an EMBL/GenBank/DDBJ whole genome shotgun (WGS) entry which is preliminary data.</text>
</comment>
<keyword evidence="3" id="KW-1185">Reference proteome</keyword>